<dbReference type="Gene3D" id="3.40.50.2300">
    <property type="match status" value="1"/>
</dbReference>
<keyword evidence="4" id="KW-0238">DNA-binding</keyword>
<dbReference type="KEGG" id="pla:Plav_2041"/>
<dbReference type="RefSeq" id="WP_012110959.1">
    <property type="nucleotide sequence ID" value="NC_009719.1"/>
</dbReference>
<dbReference type="SUPFAM" id="SSF46894">
    <property type="entry name" value="C-terminal effector domain of the bipartite response regulators"/>
    <property type="match status" value="1"/>
</dbReference>
<dbReference type="InterPro" id="IPR001789">
    <property type="entry name" value="Sig_transdc_resp-reg_receiver"/>
</dbReference>
<evidence type="ECO:0000259" key="8">
    <source>
        <dbReference type="PROSITE" id="PS50110"/>
    </source>
</evidence>
<dbReference type="Pfam" id="PF00196">
    <property type="entry name" value="GerE"/>
    <property type="match status" value="1"/>
</dbReference>
<dbReference type="GO" id="GO:0003677">
    <property type="term" value="F:DNA binding"/>
    <property type="evidence" value="ECO:0007669"/>
    <property type="project" value="UniProtKB-KW"/>
</dbReference>
<dbReference type="PROSITE" id="PS00622">
    <property type="entry name" value="HTH_LUXR_1"/>
    <property type="match status" value="1"/>
</dbReference>
<dbReference type="InterPro" id="IPR000792">
    <property type="entry name" value="Tscrpt_reg_LuxR_C"/>
</dbReference>
<evidence type="ECO:0000313" key="10">
    <source>
        <dbReference type="Proteomes" id="UP000006377"/>
    </source>
</evidence>
<sequence>MKTDETVFVVDDDAAVRDSVSALLESASFRVENFDSAASFLASRATERPGCLVVDIRMPDMDGLELQEEMVRRQIALPVIVMTGHADVPLAVRAMKAGAVDFIEKPFNDELLLDSVARALEAGRQQRDDAGFAKAAKHRVAGLTQREREVLEHLVAGKANKMIAYDLDISPRTVEVHRANLMEKMQARTLSDLVRMALEAGVRLAGNARQAGPR</sequence>
<dbReference type="eggNOG" id="COG4566">
    <property type="taxonomic scope" value="Bacteria"/>
</dbReference>
<evidence type="ECO:0000259" key="7">
    <source>
        <dbReference type="PROSITE" id="PS50043"/>
    </source>
</evidence>
<protein>
    <submittedName>
        <fullName evidence="9">Response regulator receiver protein</fullName>
    </submittedName>
</protein>
<dbReference type="Pfam" id="PF00072">
    <property type="entry name" value="Response_reg"/>
    <property type="match status" value="1"/>
</dbReference>
<keyword evidence="10" id="KW-1185">Reference proteome</keyword>
<dbReference type="OrthoDB" id="9782655at2"/>
<keyword evidence="3" id="KW-0805">Transcription regulation</keyword>
<dbReference type="InterPro" id="IPR036388">
    <property type="entry name" value="WH-like_DNA-bd_sf"/>
</dbReference>
<feature type="modified residue" description="4-aspartylphosphate" evidence="6">
    <location>
        <position position="55"/>
    </location>
</feature>
<proteinExistence type="predicted"/>
<evidence type="ECO:0000256" key="4">
    <source>
        <dbReference type="ARBA" id="ARBA00023125"/>
    </source>
</evidence>
<dbReference type="PANTHER" id="PTHR44688:SF16">
    <property type="entry name" value="DNA-BINDING TRANSCRIPTIONAL ACTIVATOR DEVR_DOSR"/>
    <property type="match status" value="1"/>
</dbReference>
<feature type="domain" description="Response regulatory" evidence="8">
    <location>
        <begin position="6"/>
        <end position="120"/>
    </location>
</feature>
<dbReference type="SUPFAM" id="SSF52172">
    <property type="entry name" value="CheY-like"/>
    <property type="match status" value="1"/>
</dbReference>
<dbReference type="HOGENOM" id="CLU_000445_90_4_5"/>
<evidence type="ECO:0000256" key="6">
    <source>
        <dbReference type="PROSITE-ProRule" id="PRU00169"/>
    </source>
</evidence>
<dbReference type="CDD" id="cd17537">
    <property type="entry name" value="REC_FixJ"/>
    <property type="match status" value="1"/>
</dbReference>
<keyword evidence="1 6" id="KW-0597">Phosphoprotein</keyword>
<evidence type="ECO:0000313" key="9">
    <source>
        <dbReference type="EMBL" id="ABS63655.1"/>
    </source>
</evidence>
<dbReference type="EMBL" id="CP000774">
    <property type="protein sequence ID" value="ABS63655.1"/>
    <property type="molecule type" value="Genomic_DNA"/>
</dbReference>
<accession>A7HUS2</accession>
<dbReference type="InterPro" id="IPR016032">
    <property type="entry name" value="Sig_transdc_resp-reg_C-effctor"/>
</dbReference>
<evidence type="ECO:0000256" key="3">
    <source>
        <dbReference type="ARBA" id="ARBA00023015"/>
    </source>
</evidence>
<dbReference type="STRING" id="402881.Plav_2041"/>
<dbReference type="NCBIfam" id="NF006900">
    <property type="entry name" value="PRK09390.1"/>
    <property type="match status" value="1"/>
</dbReference>
<feature type="domain" description="HTH luxR-type" evidence="7">
    <location>
        <begin position="136"/>
        <end position="201"/>
    </location>
</feature>
<dbReference type="SMART" id="SM00421">
    <property type="entry name" value="HTH_LUXR"/>
    <property type="match status" value="1"/>
</dbReference>
<dbReference type="AlphaFoldDB" id="A7HUS2"/>
<evidence type="ECO:0000256" key="5">
    <source>
        <dbReference type="ARBA" id="ARBA00023163"/>
    </source>
</evidence>
<dbReference type="GO" id="GO:0000160">
    <property type="term" value="P:phosphorelay signal transduction system"/>
    <property type="evidence" value="ECO:0007669"/>
    <property type="project" value="UniProtKB-KW"/>
</dbReference>
<dbReference type="SMART" id="SM00448">
    <property type="entry name" value="REC"/>
    <property type="match status" value="1"/>
</dbReference>
<dbReference type="CDD" id="cd06170">
    <property type="entry name" value="LuxR_C_like"/>
    <property type="match status" value="1"/>
</dbReference>
<name>A7HUS2_PARL1</name>
<evidence type="ECO:0000256" key="2">
    <source>
        <dbReference type="ARBA" id="ARBA00023012"/>
    </source>
</evidence>
<dbReference type="Proteomes" id="UP000006377">
    <property type="component" value="Chromosome"/>
</dbReference>
<keyword evidence="5" id="KW-0804">Transcription</keyword>
<evidence type="ECO:0000256" key="1">
    <source>
        <dbReference type="ARBA" id="ARBA00022553"/>
    </source>
</evidence>
<dbReference type="InterPro" id="IPR011006">
    <property type="entry name" value="CheY-like_superfamily"/>
</dbReference>
<dbReference type="FunFam" id="3.40.50.2300:FF:000018">
    <property type="entry name" value="DNA-binding transcriptional regulator NtrC"/>
    <property type="match status" value="1"/>
</dbReference>
<dbReference type="PANTHER" id="PTHR44688">
    <property type="entry name" value="DNA-BINDING TRANSCRIPTIONAL ACTIVATOR DEVR_DOSR"/>
    <property type="match status" value="1"/>
</dbReference>
<organism evidence="9 10">
    <name type="scientific">Parvibaculum lavamentivorans (strain DS-1 / DSM 13023 / NCIMB 13966)</name>
    <dbReference type="NCBI Taxonomy" id="402881"/>
    <lineage>
        <taxon>Bacteria</taxon>
        <taxon>Pseudomonadati</taxon>
        <taxon>Pseudomonadota</taxon>
        <taxon>Alphaproteobacteria</taxon>
        <taxon>Hyphomicrobiales</taxon>
        <taxon>Parvibaculaceae</taxon>
        <taxon>Parvibaculum</taxon>
    </lineage>
</organism>
<dbReference type="PRINTS" id="PR00038">
    <property type="entry name" value="HTHLUXR"/>
</dbReference>
<gene>
    <name evidence="9" type="ordered locus">Plav_2041</name>
</gene>
<reference evidence="9 10" key="1">
    <citation type="journal article" date="2011" name="Stand. Genomic Sci.">
        <title>Complete genome sequence of Parvibaculum lavamentivorans type strain (DS-1(T)).</title>
        <authorList>
            <person name="Schleheck D."/>
            <person name="Weiss M."/>
            <person name="Pitluck S."/>
            <person name="Bruce D."/>
            <person name="Land M.L."/>
            <person name="Han S."/>
            <person name="Saunders E."/>
            <person name="Tapia R."/>
            <person name="Detter C."/>
            <person name="Brettin T."/>
            <person name="Han J."/>
            <person name="Woyke T."/>
            <person name="Goodwin L."/>
            <person name="Pennacchio L."/>
            <person name="Nolan M."/>
            <person name="Cook A.M."/>
            <person name="Kjelleberg S."/>
            <person name="Thomas T."/>
        </authorList>
    </citation>
    <scope>NUCLEOTIDE SEQUENCE [LARGE SCALE GENOMIC DNA]</scope>
    <source>
        <strain evidence="10">DS-1 / DSM 13023 / NCIMB 13966</strain>
    </source>
</reference>
<dbReference type="GO" id="GO:0006355">
    <property type="term" value="P:regulation of DNA-templated transcription"/>
    <property type="evidence" value="ECO:0007669"/>
    <property type="project" value="InterPro"/>
</dbReference>
<dbReference type="Gene3D" id="1.10.10.10">
    <property type="entry name" value="Winged helix-like DNA-binding domain superfamily/Winged helix DNA-binding domain"/>
    <property type="match status" value="1"/>
</dbReference>
<dbReference type="PROSITE" id="PS50110">
    <property type="entry name" value="RESPONSE_REGULATORY"/>
    <property type="match status" value="1"/>
</dbReference>
<dbReference type="PROSITE" id="PS50043">
    <property type="entry name" value="HTH_LUXR_2"/>
    <property type="match status" value="1"/>
</dbReference>
<keyword evidence="2" id="KW-0902">Two-component regulatory system</keyword>